<reference evidence="14" key="1">
    <citation type="submission" date="2021-02" db="EMBL/GenBank/DDBJ databases">
        <authorList>
            <person name="Nowell W R."/>
        </authorList>
    </citation>
    <scope>NUCLEOTIDE SEQUENCE</scope>
</reference>
<evidence type="ECO:0000259" key="13">
    <source>
        <dbReference type="SMART" id="SM00968"/>
    </source>
</evidence>
<dbReference type="SUPFAM" id="SSF75553">
    <property type="entry name" value="Smc hinge domain"/>
    <property type="match status" value="1"/>
</dbReference>
<dbReference type="FunFam" id="3.40.50.300:FF:000564">
    <property type="entry name" value="Structural maintenance of chromosomes 1A"/>
    <property type="match status" value="1"/>
</dbReference>
<dbReference type="Proteomes" id="UP000663864">
    <property type="component" value="Unassembled WGS sequence"/>
</dbReference>
<feature type="domain" description="SMC hinge" evidence="13">
    <location>
        <begin position="939"/>
        <end position="1057"/>
    </location>
</feature>
<keyword evidence="8" id="KW-0539">Nucleus</keyword>
<dbReference type="GO" id="GO:0008278">
    <property type="term" value="C:cohesin complex"/>
    <property type="evidence" value="ECO:0007669"/>
    <property type="project" value="InterPro"/>
</dbReference>
<feature type="transmembrane region" description="Helical" evidence="12">
    <location>
        <begin position="32"/>
        <end position="49"/>
    </location>
</feature>
<keyword evidence="9" id="KW-0131">Cell cycle</keyword>
<evidence type="ECO:0000256" key="6">
    <source>
        <dbReference type="ARBA" id="ARBA00022776"/>
    </source>
</evidence>
<keyword evidence="5" id="KW-0132">Cell division</keyword>
<evidence type="ECO:0000313" key="14">
    <source>
        <dbReference type="EMBL" id="CAF0886931.1"/>
    </source>
</evidence>
<dbReference type="SUPFAM" id="SSF52540">
    <property type="entry name" value="P-loop containing nucleoside triphosphate hydrolases"/>
    <property type="match status" value="1"/>
</dbReference>
<dbReference type="SMART" id="SM00968">
    <property type="entry name" value="SMC_hinge"/>
    <property type="match status" value="1"/>
</dbReference>
<keyword evidence="12" id="KW-1133">Transmembrane helix</keyword>
<dbReference type="InterPro" id="IPR010935">
    <property type="entry name" value="SMC_hinge"/>
</dbReference>
<feature type="region of interest" description="Disordered" evidence="11">
    <location>
        <begin position="818"/>
        <end position="844"/>
    </location>
</feature>
<dbReference type="PANTHER" id="PTHR18937">
    <property type="entry name" value="STRUCTURAL MAINTENANCE OF CHROMOSOMES SMC FAMILY MEMBER"/>
    <property type="match status" value="1"/>
</dbReference>
<proteinExistence type="inferred from homology"/>
<dbReference type="GO" id="GO:0003677">
    <property type="term" value="F:DNA binding"/>
    <property type="evidence" value="ECO:0007669"/>
    <property type="project" value="TreeGrafter"/>
</dbReference>
<evidence type="ECO:0000256" key="5">
    <source>
        <dbReference type="ARBA" id="ARBA00022618"/>
    </source>
</evidence>
<feature type="coiled-coil region" evidence="10">
    <location>
        <begin position="870"/>
        <end position="925"/>
    </location>
</feature>
<feature type="region of interest" description="Disordered" evidence="11">
    <location>
        <begin position="595"/>
        <end position="621"/>
    </location>
</feature>
<keyword evidence="12" id="KW-0812">Transmembrane</keyword>
<dbReference type="GO" id="GO:0051301">
    <property type="term" value="P:cell division"/>
    <property type="evidence" value="ECO:0007669"/>
    <property type="project" value="UniProtKB-KW"/>
</dbReference>
<dbReference type="PANTHER" id="PTHR18937:SF12">
    <property type="entry name" value="STRUCTURAL MAINTENANCE OF CHROMOSOMES PROTEIN"/>
    <property type="match status" value="1"/>
</dbReference>
<feature type="compositionally biased region" description="Basic and acidic residues" evidence="11">
    <location>
        <begin position="595"/>
        <end position="610"/>
    </location>
</feature>
<evidence type="ECO:0000256" key="4">
    <source>
        <dbReference type="ARBA" id="ARBA00022454"/>
    </source>
</evidence>
<evidence type="ECO:0000256" key="9">
    <source>
        <dbReference type="ARBA" id="ARBA00023306"/>
    </source>
</evidence>
<dbReference type="GO" id="GO:0005634">
    <property type="term" value="C:nucleus"/>
    <property type="evidence" value="ECO:0007669"/>
    <property type="project" value="UniProtKB-SubCell"/>
</dbReference>
<keyword evidence="6" id="KW-0498">Mitosis</keyword>
<keyword evidence="4" id="KW-0158">Chromosome</keyword>
<evidence type="ECO:0000256" key="8">
    <source>
        <dbReference type="ARBA" id="ARBA00023242"/>
    </source>
</evidence>
<evidence type="ECO:0000256" key="1">
    <source>
        <dbReference type="ARBA" id="ARBA00004123"/>
    </source>
</evidence>
<evidence type="ECO:0000256" key="11">
    <source>
        <dbReference type="SAM" id="MobiDB-lite"/>
    </source>
</evidence>
<evidence type="ECO:0000313" key="15">
    <source>
        <dbReference type="Proteomes" id="UP000663864"/>
    </source>
</evidence>
<dbReference type="GO" id="GO:0016887">
    <property type="term" value="F:ATP hydrolysis activity"/>
    <property type="evidence" value="ECO:0007669"/>
    <property type="project" value="InterPro"/>
</dbReference>
<organism evidence="14 15">
    <name type="scientific">Rotaria sordida</name>
    <dbReference type="NCBI Taxonomy" id="392033"/>
    <lineage>
        <taxon>Eukaryota</taxon>
        <taxon>Metazoa</taxon>
        <taxon>Spiralia</taxon>
        <taxon>Gnathifera</taxon>
        <taxon>Rotifera</taxon>
        <taxon>Eurotatoria</taxon>
        <taxon>Bdelloidea</taxon>
        <taxon>Philodinida</taxon>
        <taxon>Philodinidae</taxon>
        <taxon>Rotaria</taxon>
    </lineage>
</organism>
<evidence type="ECO:0000256" key="12">
    <source>
        <dbReference type="SAM" id="Phobius"/>
    </source>
</evidence>
<dbReference type="CDD" id="cd03275">
    <property type="entry name" value="ABC_SMC1_euk"/>
    <property type="match status" value="1"/>
</dbReference>
<name>A0A813YNR7_9BILA</name>
<feature type="coiled-coil region" evidence="10">
    <location>
        <begin position="660"/>
        <end position="718"/>
    </location>
</feature>
<sequence>HKFACNQCLIMILIDPMITANQSTTSTRMKKTFVILCILLCIVSLILYSNTTLNWSFLNTIITKRLMSISFSSKIIVIYPLINKTDIINQTDKMNQAKKILLPPSENRRFAIFACSIHSTILAYTFYTPLVAASWKRIGYQTIAVFVGNFNKPNVLTGRLNLSRNYLKHMGAHIVDIQCNESYSIKLSQLARVFSGFLPDNIVQDEDNILTGDSDLIPLKASEYQPTPGTHGFIFNSFCCGQFQRRGKTYTMYPMGHIFLQKKAWRAIVMESVQRTELLVNADNHTQYLLSENAPLSFETISLYGRHEFKGVYDQNMDKGDSAWYMDQVLCSMLLSDYRTKHSNFTVSERGRIDRLDRAYPMHYWNRDDFGQFGDSHLKHDEIFEEGNWKIFNKLLKSLFNDTLVTLFNDYYKQSLKVTMSYFLKYVEIDNFKSYKGHIVIGPLRKFTAIIGPNGSGKSNLMDAISFVLGEPTKSLRVRKLSELIHGAPINKPVSNRASVSLIFVSIKTDHYDEYNEHEKRFQRLIIGNASEYRVDGQQLSATEYTEELENMGIIPKAKNFLIFQGQVESIAMKTPKEFTAMFEELSRSGELRDEYEQAKQEKNKAEQDTHANFQKKKGVEKQKKEVRLEKEVAQKYAALKTQYDEQQLQLKLFQLYHNKQELIEKREIAEKKKDEVMKLEKRKEISDEEIKNKKKELAIYNKELATDEQKIKELEAQINKNRPTYIKAKENSVHHQKKLDLAKKTLLAAEKTHVAHDEEIAKYEADLHEVERLQKEYEDKLQDESQSSGRNLALEGNQMKEYRRLKEEASKKMTQFSEEYDSIDRQQQVDKTNLEQEQRSQKDHIARIKQTELRIEELHGKIDKLAGYITDLDRELIDKQASAQLLEREVTDGRRRCTELEEELDQVNKEIGEARSDRNETSRAQRRAELIENLKQFPGVYGRLIDLCEPTHKRFQMAITKVLGRNMDSIVVERETTVQSCLRYMKEHRYEPETFLPLDYIKVTPINEQLRELQEPKNVKLVLDVIKYDKQYYKALLYACGNALVCDNDDDARKLAYESGSQKNKVVSLNGTLFSKSGIISGGSSELKARAKRWDEKHLDGLRIRKDKLFDEYKEQQKKKRREAELINARAQLQQLESRLRYSKTDKDTAEKKRILMEKDLVDFQAKLAQYEPRINVLQASINEREKLISKLRIEKNKIEDPVFAEFCKQIGVANIRVYEDRELQAAEKRAQERLEFENQKTKIQTMLEFERSRDTAEHVEQIKQEVSALEDALQKCQKNEKKYRKIIEDLQHEIADIKDRLLDHKKKIEFQEREISDCTKRAAQLNKDYNEQRKRLQLIESDMEKLRLDRHNYYRTAKLNEISLPFRGNAGSMAAISLTETSSSDDTSVVSSQTQINSTTTILMTQSQTTTDSSTISNGDGTLTSQQDTKQIYDLEDKFELNFKRLRDDLKKISYEQVDKEEKLLIKQLSDIEIQLQKHLPQTSTIDARSREVKTTFELTNAEFERARNTAKRARQNFEKVKKERYDRFNALYEHVSTCIDDIYKSLTNSQAAVACLTAEDAEEPYRGGITYNCVAPGKRFQAMENLSGGEKTVAAICLLFALRSFKPAPFFLLDEVDAALDNTNIGKVADFIREQSASEFQCIVISLKEQFYSRADALVGIYPEPGDCITSHCLTLDLNQFDERENIANTRN</sequence>
<comment type="caution">
    <text evidence="14">The sequence shown here is derived from an EMBL/GenBank/DDBJ whole genome shotgun (WGS) entry which is preliminary data.</text>
</comment>
<feature type="coiled-coil region" evidence="10">
    <location>
        <begin position="1100"/>
        <end position="1154"/>
    </location>
</feature>
<keyword evidence="12" id="KW-0472">Membrane</keyword>
<evidence type="ECO:0000256" key="3">
    <source>
        <dbReference type="ARBA" id="ARBA00005597"/>
    </source>
</evidence>
<dbReference type="Gene3D" id="3.40.50.300">
    <property type="entry name" value="P-loop containing nucleotide triphosphate hydrolases"/>
    <property type="match status" value="2"/>
</dbReference>
<gene>
    <name evidence="14" type="ORF">ZHD862_LOCUS6682</name>
</gene>
<comment type="subcellular location">
    <subcellularLocation>
        <location evidence="2">Chromosome</location>
    </subcellularLocation>
    <subcellularLocation>
        <location evidence="1">Nucleus</location>
    </subcellularLocation>
</comment>
<dbReference type="InterPro" id="IPR027417">
    <property type="entry name" value="P-loop_NTPase"/>
</dbReference>
<comment type="similarity">
    <text evidence="3">Belongs to the SMC family. SMC1 subfamily.</text>
</comment>
<dbReference type="Pfam" id="PF06470">
    <property type="entry name" value="SMC_hinge"/>
    <property type="match status" value="1"/>
</dbReference>
<accession>A0A813YNR7</accession>
<keyword evidence="7 10" id="KW-0175">Coiled coil</keyword>
<dbReference type="EMBL" id="CAJNOT010000192">
    <property type="protein sequence ID" value="CAF0886931.1"/>
    <property type="molecule type" value="Genomic_DNA"/>
</dbReference>
<feature type="non-terminal residue" evidence="14">
    <location>
        <position position="1"/>
    </location>
</feature>
<dbReference type="FunFam" id="1.20.1060.20:FF:000001">
    <property type="entry name" value="Structural maintenance of chromosomes 1A"/>
    <property type="match status" value="1"/>
</dbReference>
<evidence type="ECO:0000256" key="7">
    <source>
        <dbReference type="ARBA" id="ARBA00023054"/>
    </source>
</evidence>
<feature type="coiled-coil region" evidence="10">
    <location>
        <begin position="1261"/>
        <end position="1351"/>
    </location>
</feature>
<evidence type="ECO:0000256" key="10">
    <source>
        <dbReference type="SAM" id="Coils"/>
    </source>
</evidence>
<dbReference type="Gene3D" id="1.20.1060.20">
    <property type="match status" value="1"/>
</dbReference>
<dbReference type="Pfam" id="PF02463">
    <property type="entry name" value="SMC_N"/>
    <property type="match status" value="1"/>
</dbReference>
<evidence type="ECO:0000256" key="2">
    <source>
        <dbReference type="ARBA" id="ARBA00004286"/>
    </source>
</evidence>
<dbReference type="InterPro" id="IPR003395">
    <property type="entry name" value="RecF/RecN/SMC_N"/>
</dbReference>
<dbReference type="InterPro" id="IPR028468">
    <property type="entry name" value="Smc1_ABC"/>
</dbReference>
<dbReference type="GO" id="GO:0005524">
    <property type="term" value="F:ATP binding"/>
    <property type="evidence" value="ECO:0007669"/>
    <property type="project" value="InterPro"/>
</dbReference>
<feature type="compositionally biased region" description="Basic and acidic residues" evidence="11">
    <location>
        <begin position="823"/>
        <end position="844"/>
    </location>
</feature>
<dbReference type="GO" id="GO:0007062">
    <property type="term" value="P:sister chromatid cohesion"/>
    <property type="evidence" value="ECO:0007669"/>
    <property type="project" value="InterPro"/>
</dbReference>
<protein>
    <recommendedName>
        <fullName evidence="13">SMC hinge domain-containing protein</fullName>
    </recommendedName>
</protein>
<dbReference type="Gene3D" id="3.30.70.1620">
    <property type="match status" value="1"/>
</dbReference>
<dbReference type="InterPro" id="IPR036277">
    <property type="entry name" value="SMC_hinge_sf"/>
</dbReference>
<feature type="coiled-coil region" evidence="10">
    <location>
        <begin position="1499"/>
        <end position="1526"/>
    </location>
</feature>